<accession>A0A654U7W5</accession>
<dbReference type="EMBL" id="CSBK01003464">
    <property type="protein sequence ID" value="CPA93795.1"/>
    <property type="molecule type" value="Genomic_DNA"/>
</dbReference>
<evidence type="ECO:0000313" key="2">
    <source>
        <dbReference type="EMBL" id="CPA93795.1"/>
    </source>
</evidence>
<organism evidence="1 4">
    <name type="scientific">Mycobacterium tuberculosis</name>
    <dbReference type="NCBI Taxonomy" id="1773"/>
    <lineage>
        <taxon>Bacteria</taxon>
        <taxon>Bacillati</taxon>
        <taxon>Actinomycetota</taxon>
        <taxon>Actinomycetes</taxon>
        <taxon>Mycobacteriales</taxon>
        <taxon>Mycobacteriaceae</taxon>
        <taxon>Mycobacterium</taxon>
        <taxon>Mycobacterium tuberculosis complex</taxon>
    </lineage>
</organism>
<sequence>MGCRELFALSVLAAGKLDAGPYAVLHPMLDRVLSTPALL</sequence>
<evidence type="ECO:0000313" key="3">
    <source>
        <dbReference type="Proteomes" id="UP000039021"/>
    </source>
</evidence>
<dbReference type="Proteomes" id="UP000046680">
    <property type="component" value="Unassembled WGS sequence"/>
</dbReference>
<gene>
    <name evidence="1" type="ORF">ERS007657_04625</name>
    <name evidence="2" type="ORF">ERS007739_04958</name>
</gene>
<protein>
    <submittedName>
        <fullName evidence="1">Uncharacterized protein</fullName>
    </submittedName>
</protein>
<dbReference type="EMBL" id="CGCX01003735">
    <property type="protein sequence ID" value="CFS23513.1"/>
    <property type="molecule type" value="Genomic_DNA"/>
</dbReference>
<evidence type="ECO:0000313" key="4">
    <source>
        <dbReference type="Proteomes" id="UP000046680"/>
    </source>
</evidence>
<name>A0A654U7W5_MYCTX</name>
<evidence type="ECO:0000313" key="1">
    <source>
        <dbReference type="EMBL" id="CFS23513.1"/>
    </source>
</evidence>
<dbReference type="Proteomes" id="UP000039021">
    <property type="component" value="Unassembled WGS sequence"/>
</dbReference>
<reference evidence="2" key="1">
    <citation type="submission" date="2015-03" db="EMBL/GenBank/DDBJ databases">
        <authorList>
            <consortium name="Pathogen Informatics"/>
            <person name="Murphy D."/>
        </authorList>
    </citation>
    <scope>NUCLEOTIDE SEQUENCE</scope>
    <source>
        <strain evidence="2">N09902308</strain>
    </source>
</reference>
<dbReference type="AlphaFoldDB" id="A0A654U7W5"/>
<proteinExistence type="predicted"/>
<reference evidence="3 4" key="2">
    <citation type="submission" date="2015-03" db="EMBL/GenBank/DDBJ databases">
        <authorList>
            <consortium name="Pathogen Informatics"/>
        </authorList>
    </citation>
    <scope>NUCLEOTIDE SEQUENCE [LARGE SCALE GENOMIC DNA]</scope>
    <source>
        <strain evidence="1 4">C09601061</strain>
        <strain evidence="3">N09902308</strain>
    </source>
</reference>